<dbReference type="EMBL" id="VSSQ01027891">
    <property type="protein sequence ID" value="MPM77352.1"/>
    <property type="molecule type" value="Genomic_DNA"/>
</dbReference>
<evidence type="ECO:0000313" key="2">
    <source>
        <dbReference type="EMBL" id="MPM77352.1"/>
    </source>
</evidence>
<name>A0A645CKS0_9ZZZZ</name>
<feature type="transmembrane region" description="Helical" evidence="1">
    <location>
        <begin position="130"/>
        <end position="152"/>
    </location>
</feature>
<evidence type="ECO:0000256" key="1">
    <source>
        <dbReference type="SAM" id="Phobius"/>
    </source>
</evidence>
<feature type="transmembrane region" description="Helical" evidence="1">
    <location>
        <begin position="73"/>
        <end position="93"/>
    </location>
</feature>
<proteinExistence type="predicted"/>
<comment type="caution">
    <text evidence="2">The sequence shown here is derived from an EMBL/GenBank/DDBJ whole genome shotgun (WGS) entry which is preliminary data.</text>
</comment>
<feature type="transmembrane region" description="Helical" evidence="1">
    <location>
        <begin position="6"/>
        <end position="24"/>
    </location>
</feature>
<dbReference type="AlphaFoldDB" id="A0A645CKS0"/>
<feature type="transmembrane region" description="Helical" evidence="1">
    <location>
        <begin position="105"/>
        <end position="124"/>
    </location>
</feature>
<accession>A0A645CKS0</accession>
<protein>
    <submittedName>
        <fullName evidence="2">Uncharacterized protein</fullName>
    </submittedName>
</protein>
<keyword evidence="1" id="KW-0812">Transmembrane</keyword>
<gene>
    <name evidence="2" type="ORF">SDC9_124355</name>
</gene>
<keyword evidence="1" id="KW-1133">Transmembrane helix</keyword>
<keyword evidence="1" id="KW-0472">Membrane</keyword>
<sequence>MPSILYSTGSSIVIIFLFLYLNSFNNEYTVVVFPLPVAPVINNIPIFLLIILLIFSIASLENPNSSFFFRNEFLFNILSTIFSPYTVGILDALTSISSLFKIMSTLPSCGILFSVISIDISNFITDDKYGYIFIGNSFIFLSSPSILNLIVIRFSNGSI</sequence>
<reference evidence="2" key="1">
    <citation type="submission" date="2019-08" db="EMBL/GenBank/DDBJ databases">
        <authorList>
            <person name="Kucharzyk K."/>
            <person name="Murdoch R.W."/>
            <person name="Higgins S."/>
            <person name="Loffler F."/>
        </authorList>
    </citation>
    <scope>NUCLEOTIDE SEQUENCE</scope>
</reference>
<organism evidence="2">
    <name type="scientific">bioreactor metagenome</name>
    <dbReference type="NCBI Taxonomy" id="1076179"/>
    <lineage>
        <taxon>unclassified sequences</taxon>
        <taxon>metagenomes</taxon>
        <taxon>ecological metagenomes</taxon>
    </lineage>
</organism>
<feature type="transmembrane region" description="Helical" evidence="1">
    <location>
        <begin position="31"/>
        <end position="58"/>
    </location>
</feature>